<proteinExistence type="inferred from homology"/>
<evidence type="ECO:0000256" key="5">
    <source>
        <dbReference type="RuleBase" id="RU365044"/>
    </source>
</evidence>
<dbReference type="SUPFAM" id="SSF51316">
    <property type="entry name" value="Mss4-like"/>
    <property type="match status" value="1"/>
</dbReference>
<dbReference type="NCBIfam" id="TIGR00357">
    <property type="entry name" value="peptide-methionine (R)-S-oxide reductase MsrB"/>
    <property type="match status" value="1"/>
</dbReference>
<evidence type="ECO:0000256" key="1">
    <source>
        <dbReference type="ARBA" id="ARBA00007174"/>
    </source>
</evidence>
<dbReference type="Pfam" id="PF01641">
    <property type="entry name" value="SelR"/>
    <property type="match status" value="1"/>
</dbReference>
<dbReference type="OrthoDB" id="44061at2759"/>
<protein>
    <recommendedName>
        <fullName evidence="5">Peptide-methionine (R)-S-oxide reductase</fullName>
        <ecNumber evidence="5">1.8.4.12</ecNumber>
    </recommendedName>
</protein>
<name>A0A9P8PNY6_9ASCO</name>
<dbReference type="InterPro" id="IPR028427">
    <property type="entry name" value="Met_Sox_Rdtase_MsrB"/>
</dbReference>
<dbReference type="FunFam" id="2.170.150.20:FF:000009">
    <property type="entry name" value="Peptide-methionine (R)-S-oxide reductase"/>
    <property type="match status" value="1"/>
</dbReference>
<dbReference type="EC" id="1.8.4.12" evidence="5"/>
<dbReference type="GO" id="GO:0046872">
    <property type="term" value="F:metal ion binding"/>
    <property type="evidence" value="ECO:0007669"/>
    <property type="project" value="UniProtKB-KW"/>
</dbReference>
<dbReference type="GO" id="GO:0030091">
    <property type="term" value="P:protein repair"/>
    <property type="evidence" value="ECO:0007669"/>
    <property type="project" value="InterPro"/>
</dbReference>
<reference evidence="7" key="1">
    <citation type="journal article" date="2021" name="Open Biol.">
        <title>Shared evolutionary footprints suggest mitochondrial oxidative damage underlies multiple complex I losses in fungi.</title>
        <authorList>
            <person name="Schikora-Tamarit M.A."/>
            <person name="Marcet-Houben M."/>
            <person name="Nosek J."/>
            <person name="Gabaldon T."/>
        </authorList>
    </citation>
    <scope>NUCLEOTIDE SEQUENCE</scope>
    <source>
        <strain evidence="7">CBS6341</strain>
    </source>
</reference>
<evidence type="ECO:0000256" key="3">
    <source>
        <dbReference type="ARBA" id="ARBA00022833"/>
    </source>
</evidence>
<dbReference type="PANTHER" id="PTHR46081:SF8">
    <property type="entry name" value="PEPTIDE METHIONINE SULFOXIDE REDUCTASE 2"/>
    <property type="match status" value="1"/>
</dbReference>
<dbReference type="EMBL" id="JAEUBF010000796">
    <property type="protein sequence ID" value="KAH3674859.1"/>
    <property type="molecule type" value="Genomic_DNA"/>
</dbReference>
<dbReference type="Proteomes" id="UP000769528">
    <property type="component" value="Unassembled WGS sequence"/>
</dbReference>
<keyword evidence="2 5" id="KW-0479">Metal-binding</keyword>
<keyword evidence="8" id="KW-1185">Reference proteome</keyword>
<evidence type="ECO:0000256" key="4">
    <source>
        <dbReference type="ARBA" id="ARBA00023002"/>
    </source>
</evidence>
<evidence type="ECO:0000256" key="2">
    <source>
        <dbReference type="ARBA" id="ARBA00022723"/>
    </source>
</evidence>
<comment type="caution">
    <text evidence="7">The sequence shown here is derived from an EMBL/GenBank/DDBJ whole genome shotgun (WGS) entry which is preliminary data.</text>
</comment>
<dbReference type="AlphaFoldDB" id="A0A9P8PNY6"/>
<dbReference type="Gene3D" id="2.170.150.20">
    <property type="entry name" value="Peptide methionine sulfoxide reductase"/>
    <property type="match status" value="1"/>
</dbReference>
<reference evidence="7" key="2">
    <citation type="submission" date="2021-01" db="EMBL/GenBank/DDBJ databases">
        <authorList>
            <person name="Schikora-Tamarit M.A."/>
        </authorList>
    </citation>
    <scope>NUCLEOTIDE SEQUENCE</scope>
    <source>
        <strain evidence="7">CBS6341</strain>
    </source>
</reference>
<comment type="similarity">
    <text evidence="1 5">Belongs to the MsrB Met sulfoxide reductase family.</text>
</comment>
<comment type="cofactor">
    <cofactor evidence="5">
        <name>Zn(2+)</name>
        <dbReference type="ChEBI" id="CHEBI:29105"/>
    </cofactor>
    <text evidence="5">Binds 1 zinc ion per subunit.</text>
</comment>
<comment type="catalytic activity">
    <reaction evidence="5">
        <text>L-methionyl-[protein] + [thioredoxin]-disulfide + H2O = L-methionyl-(R)-S-oxide-[protein] + [thioredoxin]-dithiol</text>
        <dbReference type="Rhea" id="RHEA:24164"/>
        <dbReference type="Rhea" id="RHEA-COMP:10698"/>
        <dbReference type="Rhea" id="RHEA-COMP:10700"/>
        <dbReference type="Rhea" id="RHEA-COMP:12313"/>
        <dbReference type="Rhea" id="RHEA-COMP:12314"/>
        <dbReference type="ChEBI" id="CHEBI:15377"/>
        <dbReference type="ChEBI" id="CHEBI:16044"/>
        <dbReference type="ChEBI" id="CHEBI:29950"/>
        <dbReference type="ChEBI" id="CHEBI:45764"/>
        <dbReference type="ChEBI" id="CHEBI:50058"/>
        <dbReference type="EC" id="1.8.4.12"/>
    </reaction>
</comment>
<accession>A0A9P8PNY6</accession>
<gene>
    <name evidence="7" type="ORF">WICMUC_003062</name>
</gene>
<dbReference type="PROSITE" id="PS51790">
    <property type="entry name" value="MSRB"/>
    <property type="match status" value="1"/>
</dbReference>
<organism evidence="7 8">
    <name type="scientific">Wickerhamomyces mucosus</name>
    <dbReference type="NCBI Taxonomy" id="1378264"/>
    <lineage>
        <taxon>Eukaryota</taxon>
        <taxon>Fungi</taxon>
        <taxon>Dikarya</taxon>
        <taxon>Ascomycota</taxon>
        <taxon>Saccharomycotina</taxon>
        <taxon>Saccharomycetes</taxon>
        <taxon>Phaffomycetales</taxon>
        <taxon>Wickerhamomycetaceae</taxon>
        <taxon>Wickerhamomyces</taxon>
    </lineage>
</organism>
<feature type="domain" description="MsrB" evidence="6">
    <location>
        <begin position="21"/>
        <end position="144"/>
    </location>
</feature>
<evidence type="ECO:0000313" key="8">
    <source>
        <dbReference type="Proteomes" id="UP000769528"/>
    </source>
</evidence>
<keyword evidence="4 5" id="KW-0560">Oxidoreductase</keyword>
<dbReference type="InterPro" id="IPR002579">
    <property type="entry name" value="Met_Sox_Rdtase_MsrB_dom"/>
</dbReference>
<sequence>MRQAVKTFQKVMSQFPVNKSESEWKAILSPAQFAILREKATERPGTGPYLHTKDVGIYHCAGCDAPLYKSSTKFDSHCGWPSFYEALPDALKIYEDTSHGMVRTEMVCAKCGGHLGHIFKGEGYENPTDERHCVNSISLKFKKE</sequence>
<evidence type="ECO:0000313" key="7">
    <source>
        <dbReference type="EMBL" id="KAH3674859.1"/>
    </source>
</evidence>
<dbReference type="GO" id="GO:0006979">
    <property type="term" value="P:response to oxidative stress"/>
    <property type="evidence" value="ECO:0007669"/>
    <property type="project" value="InterPro"/>
</dbReference>
<dbReference type="InterPro" id="IPR011057">
    <property type="entry name" value="Mss4-like_sf"/>
</dbReference>
<dbReference type="GO" id="GO:0033743">
    <property type="term" value="F:peptide-methionine (R)-S-oxide reductase activity"/>
    <property type="evidence" value="ECO:0007669"/>
    <property type="project" value="UniProtKB-EC"/>
</dbReference>
<dbReference type="PANTHER" id="PTHR46081">
    <property type="entry name" value="PEPTIDE METHIONINE SULFOXIDE REDUCTASE 2"/>
    <property type="match status" value="1"/>
</dbReference>
<evidence type="ECO:0000259" key="6">
    <source>
        <dbReference type="PROSITE" id="PS51790"/>
    </source>
</evidence>
<keyword evidence="3 5" id="KW-0862">Zinc</keyword>